<sequence>MAPWVPFLLHADPHKVAAYLRVASIAVAAYDYLETLPTAWRFYKQQRRLTVSVVLFFLLRITSIAVLSLSNFTFFYDGFTPKLCSHFVLVVPIFKVLQAMVTQMILATRAFNLSRRSRGIGFFLVTGYILVVVFQWISTIYQRQSMLLEGHWKPVLTPYPLLQGNCRAGGIQRFGAWIYYLAAMTYDFATTVISVIYLVKYRLSSSSSAVMSQITKLMLYDGLGYFFILTAVNIVNLTLFHSHSSIQGSVLHPPVKKPYLRYSFYRPLELP</sequence>
<name>A0ACD3BA08_9AGAR</name>
<evidence type="ECO:0000313" key="1">
    <source>
        <dbReference type="EMBL" id="TFK74539.1"/>
    </source>
</evidence>
<keyword evidence="2" id="KW-1185">Reference proteome</keyword>
<dbReference type="EMBL" id="ML208267">
    <property type="protein sequence ID" value="TFK74539.1"/>
    <property type="molecule type" value="Genomic_DNA"/>
</dbReference>
<dbReference type="Proteomes" id="UP000308600">
    <property type="component" value="Unassembled WGS sequence"/>
</dbReference>
<gene>
    <name evidence="1" type="ORF">BDN72DRAFT_955549</name>
</gene>
<proteinExistence type="predicted"/>
<accession>A0ACD3BA08</accession>
<protein>
    <submittedName>
        <fullName evidence="1">Uncharacterized protein</fullName>
    </submittedName>
</protein>
<organism evidence="1 2">
    <name type="scientific">Pluteus cervinus</name>
    <dbReference type="NCBI Taxonomy" id="181527"/>
    <lineage>
        <taxon>Eukaryota</taxon>
        <taxon>Fungi</taxon>
        <taxon>Dikarya</taxon>
        <taxon>Basidiomycota</taxon>
        <taxon>Agaricomycotina</taxon>
        <taxon>Agaricomycetes</taxon>
        <taxon>Agaricomycetidae</taxon>
        <taxon>Agaricales</taxon>
        <taxon>Pluteineae</taxon>
        <taxon>Pluteaceae</taxon>
        <taxon>Pluteus</taxon>
    </lineage>
</organism>
<evidence type="ECO:0000313" key="2">
    <source>
        <dbReference type="Proteomes" id="UP000308600"/>
    </source>
</evidence>
<reference evidence="1 2" key="1">
    <citation type="journal article" date="2019" name="Nat. Ecol. Evol.">
        <title>Megaphylogeny resolves global patterns of mushroom evolution.</title>
        <authorList>
            <person name="Varga T."/>
            <person name="Krizsan K."/>
            <person name="Foldi C."/>
            <person name="Dima B."/>
            <person name="Sanchez-Garcia M."/>
            <person name="Sanchez-Ramirez S."/>
            <person name="Szollosi G.J."/>
            <person name="Szarkandi J.G."/>
            <person name="Papp V."/>
            <person name="Albert L."/>
            <person name="Andreopoulos W."/>
            <person name="Angelini C."/>
            <person name="Antonin V."/>
            <person name="Barry K.W."/>
            <person name="Bougher N.L."/>
            <person name="Buchanan P."/>
            <person name="Buyck B."/>
            <person name="Bense V."/>
            <person name="Catcheside P."/>
            <person name="Chovatia M."/>
            <person name="Cooper J."/>
            <person name="Damon W."/>
            <person name="Desjardin D."/>
            <person name="Finy P."/>
            <person name="Geml J."/>
            <person name="Haridas S."/>
            <person name="Hughes K."/>
            <person name="Justo A."/>
            <person name="Karasinski D."/>
            <person name="Kautmanova I."/>
            <person name="Kiss B."/>
            <person name="Kocsube S."/>
            <person name="Kotiranta H."/>
            <person name="LaButti K.M."/>
            <person name="Lechner B.E."/>
            <person name="Liimatainen K."/>
            <person name="Lipzen A."/>
            <person name="Lukacs Z."/>
            <person name="Mihaltcheva S."/>
            <person name="Morgado L.N."/>
            <person name="Niskanen T."/>
            <person name="Noordeloos M.E."/>
            <person name="Ohm R.A."/>
            <person name="Ortiz-Santana B."/>
            <person name="Ovrebo C."/>
            <person name="Racz N."/>
            <person name="Riley R."/>
            <person name="Savchenko A."/>
            <person name="Shiryaev A."/>
            <person name="Soop K."/>
            <person name="Spirin V."/>
            <person name="Szebenyi C."/>
            <person name="Tomsovsky M."/>
            <person name="Tulloss R.E."/>
            <person name="Uehling J."/>
            <person name="Grigoriev I.V."/>
            <person name="Vagvolgyi C."/>
            <person name="Papp T."/>
            <person name="Martin F.M."/>
            <person name="Miettinen O."/>
            <person name="Hibbett D.S."/>
            <person name="Nagy L.G."/>
        </authorList>
    </citation>
    <scope>NUCLEOTIDE SEQUENCE [LARGE SCALE GENOMIC DNA]</scope>
    <source>
        <strain evidence="1 2">NL-1719</strain>
    </source>
</reference>